<name>A0A559M1D5_9HELO</name>
<accession>A0A559M1D5</accession>
<dbReference type="PRINTS" id="PR00420">
    <property type="entry name" value="RNGMNOXGNASE"/>
</dbReference>
<evidence type="ECO:0000256" key="5">
    <source>
        <dbReference type="ARBA" id="ARBA00023033"/>
    </source>
</evidence>
<dbReference type="Gene3D" id="3.50.50.60">
    <property type="entry name" value="FAD/NAD(P)-binding domain"/>
    <property type="match status" value="1"/>
</dbReference>
<dbReference type="PANTHER" id="PTHR47178">
    <property type="entry name" value="MONOOXYGENASE, FAD-BINDING"/>
    <property type="match status" value="1"/>
</dbReference>
<dbReference type="InterPro" id="IPR036188">
    <property type="entry name" value="FAD/NAD-bd_sf"/>
</dbReference>
<dbReference type="Proteomes" id="UP000315522">
    <property type="component" value="Unassembled WGS sequence"/>
</dbReference>
<dbReference type="GO" id="GO:0071949">
    <property type="term" value="F:FAD binding"/>
    <property type="evidence" value="ECO:0007669"/>
    <property type="project" value="InterPro"/>
</dbReference>
<evidence type="ECO:0000313" key="9">
    <source>
        <dbReference type="Proteomes" id="UP000315522"/>
    </source>
</evidence>
<dbReference type="InterPro" id="IPR002938">
    <property type="entry name" value="FAD-bd"/>
</dbReference>
<dbReference type="GO" id="GO:0004497">
    <property type="term" value="F:monooxygenase activity"/>
    <property type="evidence" value="ECO:0007669"/>
    <property type="project" value="UniProtKB-KW"/>
</dbReference>
<feature type="compositionally biased region" description="Polar residues" evidence="6">
    <location>
        <begin position="56"/>
        <end position="68"/>
    </location>
</feature>
<keyword evidence="4" id="KW-0560">Oxidoreductase</keyword>
<evidence type="ECO:0000259" key="7">
    <source>
        <dbReference type="Pfam" id="PF01494"/>
    </source>
</evidence>
<protein>
    <submittedName>
        <fullName evidence="8">Putative FAD-dependent monooxygenase</fullName>
    </submittedName>
</protein>
<feature type="region of interest" description="Disordered" evidence="6">
    <location>
        <begin position="56"/>
        <end position="94"/>
    </location>
</feature>
<keyword evidence="2" id="KW-0285">Flavoprotein</keyword>
<organism evidence="8 9">
    <name type="scientific">Lachnellula willkommii</name>
    <dbReference type="NCBI Taxonomy" id="215461"/>
    <lineage>
        <taxon>Eukaryota</taxon>
        <taxon>Fungi</taxon>
        <taxon>Dikarya</taxon>
        <taxon>Ascomycota</taxon>
        <taxon>Pezizomycotina</taxon>
        <taxon>Leotiomycetes</taxon>
        <taxon>Helotiales</taxon>
        <taxon>Lachnaceae</taxon>
        <taxon>Lachnellula</taxon>
    </lineage>
</organism>
<feature type="compositionally biased region" description="Polar residues" evidence="6">
    <location>
        <begin position="84"/>
        <end position="93"/>
    </location>
</feature>
<evidence type="ECO:0000313" key="8">
    <source>
        <dbReference type="EMBL" id="TVY86776.1"/>
    </source>
</evidence>
<gene>
    <name evidence="8" type="ORF">LAWI1_G005815</name>
</gene>
<feature type="domain" description="FAD-binding" evidence="7">
    <location>
        <begin position="134"/>
        <end position="379"/>
    </location>
</feature>
<comment type="cofactor">
    <cofactor evidence="1">
        <name>FAD</name>
        <dbReference type="ChEBI" id="CHEBI:57692"/>
    </cofactor>
</comment>
<evidence type="ECO:0000256" key="1">
    <source>
        <dbReference type="ARBA" id="ARBA00001974"/>
    </source>
</evidence>
<dbReference type="SUPFAM" id="SSF51905">
    <property type="entry name" value="FAD/NAD(P)-binding domain"/>
    <property type="match status" value="1"/>
</dbReference>
<evidence type="ECO:0000256" key="6">
    <source>
        <dbReference type="SAM" id="MobiDB-lite"/>
    </source>
</evidence>
<keyword evidence="5 8" id="KW-0503">Monooxygenase</keyword>
<comment type="caution">
    <text evidence="8">The sequence shown here is derived from an EMBL/GenBank/DDBJ whole genome shotgun (WGS) entry which is preliminary data.</text>
</comment>
<proteinExistence type="predicted"/>
<dbReference type="PANTHER" id="PTHR47178:SF1">
    <property type="entry name" value="FAD-BINDING DOMAIN-CONTAINING PROTEIN-RELATED"/>
    <property type="match status" value="1"/>
</dbReference>
<keyword evidence="3" id="KW-0274">FAD</keyword>
<keyword evidence="9" id="KW-1185">Reference proteome</keyword>
<evidence type="ECO:0000256" key="2">
    <source>
        <dbReference type="ARBA" id="ARBA00022630"/>
    </source>
</evidence>
<evidence type="ECO:0000256" key="3">
    <source>
        <dbReference type="ARBA" id="ARBA00022827"/>
    </source>
</evidence>
<dbReference type="EMBL" id="QGML01003093">
    <property type="protein sequence ID" value="TVY86776.1"/>
    <property type="molecule type" value="Genomic_DNA"/>
</dbReference>
<dbReference type="Pfam" id="PF01494">
    <property type="entry name" value="FAD_binding_3"/>
    <property type="match status" value="1"/>
</dbReference>
<dbReference type="AlphaFoldDB" id="A0A559M1D5"/>
<evidence type="ECO:0000256" key="4">
    <source>
        <dbReference type="ARBA" id="ARBA00023002"/>
    </source>
</evidence>
<reference evidence="8 9" key="1">
    <citation type="submission" date="2018-05" db="EMBL/GenBank/DDBJ databases">
        <title>Genome sequencing and assembly of the regulated plant pathogen Lachnellula willkommii and related sister species for the development of diagnostic species identification markers.</title>
        <authorList>
            <person name="Giroux E."/>
            <person name="Bilodeau G."/>
        </authorList>
    </citation>
    <scope>NUCLEOTIDE SEQUENCE [LARGE SCALE GENOMIC DNA]</scope>
    <source>
        <strain evidence="8 9">CBS 172.35</strain>
    </source>
</reference>
<sequence length="412" mass="45315">MPPTTMNMGYIYVTLTLKAHQSKAVILHLSLNCTFSLRARASSGSRLLKAASATESLSQSLKRTNTEPQGPRDEQRTIGPELSETISETSIDPSLQKDKGNFLFLNAETGEVRYKIPPSKERVRLNRLRLLNHLSTGLDIQWGKSVVSYEDLPDGTIKVHFRDGSSATGSMLVGCDGSNSKVRHSLIKDEQKSNLTTLPIKCTGVVRHFTPDEGAEPRSVDPLLFMGLQPKTSNFLWYSVQDVLSFDALVMISWPVKDEEKDAIPPTKRLCVANMKERAKGFYGTFRRIVEGIPDDSESVTSLTLADFPVLDWESNHNVALAGDAVHAMTMYRGEGANHGILDAALLVDQLAEVQNGELSQAAAIEAYEKEMKVRGAGAVFKSRQACLDAHCWELINDDCPLIGGRWPPATA</sequence>